<sequence length="355" mass="39815">MSATFKIIFNGQLHQDADITSVQEQLSQFLKIPHDIVIQLFDGKSYALKKDLTSIDAVKTESSLKKLGLITKVEPERTAPVIQSQNSQLVCPKHIQNNDKKVPVKTNDENSAVQSKKAQLNTVFEQTNVKTRLLSNTLKSALYLCYLALFIVTLFGLSTSYTVIKSTFTSDESVQSKLSYQQYKLFLNEQNSTKHQPQIAIAEQGTKTDSTENNEYFSKFSAHINSYAKTLGQANVNAMGGDKLQQHLQEIDDLGPKNEFWKQLILLAKNLDNDSHKMSALQSDDSAKIHWINAVDWISQSYIRQHQSTDKPNTKSEPPAKGNPILSLTLLISLLSLLSIFVIAIKMKLRAIKNS</sequence>
<dbReference type="EMBL" id="AQGW01000023">
    <property type="protein sequence ID" value="MBE0383763.1"/>
    <property type="molecule type" value="Genomic_DNA"/>
</dbReference>
<dbReference type="AlphaFoldDB" id="A0A2K4XBA0"/>
<evidence type="ECO:0000313" key="4">
    <source>
        <dbReference type="Proteomes" id="UP000238288"/>
    </source>
</evidence>
<protein>
    <submittedName>
        <fullName evidence="3">Uncharacterized protein</fullName>
    </submittedName>
</protein>
<dbReference type="RefSeq" id="WP_104643080.1">
    <property type="nucleotide sequence ID" value="NZ_AQGW01000023.1"/>
</dbReference>
<dbReference type="GeneID" id="93664266"/>
<gene>
    <name evidence="3" type="ORF">PCAR9_A30770</name>
    <name evidence="2" type="ORF">PCARR_a2075</name>
</gene>
<keyword evidence="1" id="KW-0472">Membrane</keyword>
<evidence type="ECO:0000256" key="1">
    <source>
        <dbReference type="SAM" id="Phobius"/>
    </source>
</evidence>
<evidence type="ECO:0000313" key="5">
    <source>
        <dbReference type="Proteomes" id="UP000615003"/>
    </source>
</evidence>
<keyword evidence="1" id="KW-0812">Transmembrane</keyword>
<dbReference type="Proteomes" id="UP000615003">
    <property type="component" value="Unassembled WGS sequence"/>
</dbReference>
<evidence type="ECO:0000313" key="3">
    <source>
        <dbReference type="EMBL" id="SOU41584.1"/>
    </source>
</evidence>
<feature type="transmembrane region" description="Helical" evidence="1">
    <location>
        <begin position="141"/>
        <end position="164"/>
    </location>
</feature>
<keyword evidence="1" id="KW-1133">Transmembrane helix</keyword>
<proteinExistence type="predicted"/>
<organism evidence="3 4">
    <name type="scientific">Pseudoalteromonas carrageenovora IAM 12662</name>
    <dbReference type="NCBI Taxonomy" id="1314868"/>
    <lineage>
        <taxon>Bacteria</taxon>
        <taxon>Pseudomonadati</taxon>
        <taxon>Pseudomonadota</taxon>
        <taxon>Gammaproteobacteria</taxon>
        <taxon>Alteromonadales</taxon>
        <taxon>Pseudoalteromonadaceae</taxon>
        <taxon>Pseudoalteromonas</taxon>
    </lineage>
</organism>
<accession>A0A2K4XBA0</accession>
<reference evidence="3 4" key="2">
    <citation type="submission" date="2017-11" db="EMBL/GenBank/DDBJ databases">
        <authorList>
            <person name="Han C.G."/>
        </authorList>
    </citation>
    <scope>NUCLEOTIDE SEQUENCE [LARGE SCALE GENOMIC DNA]</scope>
    <source>
        <strain evidence="4">ATCC 43555</strain>
        <strain evidence="3">ATCC43555</strain>
    </source>
</reference>
<evidence type="ECO:0000313" key="2">
    <source>
        <dbReference type="EMBL" id="MBE0383763.1"/>
    </source>
</evidence>
<name>A0A2K4XBA0_PSEVC</name>
<reference evidence="2 5" key="1">
    <citation type="submission" date="2015-06" db="EMBL/GenBank/DDBJ databases">
        <title>Genome sequence of Pseudoalteromonas carrageenovora.</title>
        <authorList>
            <person name="Xie B.-B."/>
            <person name="Rong J.-C."/>
            <person name="Qin Q.-L."/>
            <person name="Zhang Y.-Z."/>
        </authorList>
    </citation>
    <scope>NUCLEOTIDE SEQUENCE [LARGE SCALE GENOMIC DNA]</scope>
    <source>
        <strain evidence="2 5">IAM 12662</strain>
    </source>
</reference>
<dbReference type="OrthoDB" id="6291631at2"/>
<feature type="transmembrane region" description="Helical" evidence="1">
    <location>
        <begin position="325"/>
        <end position="345"/>
    </location>
</feature>
<dbReference type="Proteomes" id="UP000238288">
    <property type="component" value="Chromosome PCAR9a"/>
</dbReference>
<dbReference type="EMBL" id="LT965928">
    <property type="protein sequence ID" value="SOU41584.1"/>
    <property type="molecule type" value="Genomic_DNA"/>
</dbReference>
<keyword evidence="5" id="KW-1185">Reference proteome</keyword>